<keyword evidence="6" id="KW-1185">Reference proteome</keyword>
<dbReference type="Proteomes" id="UP001138672">
    <property type="component" value="Unassembled WGS sequence"/>
</dbReference>
<evidence type="ECO:0000313" key="4">
    <source>
        <dbReference type="EMBL" id="MDQ0334875.1"/>
    </source>
</evidence>
<dbReference type="PANTHER" id="PTHR13194:SF19">
    <property type="entry name" value="NAD(P)-BINDING ROSSMANN-FOLD SUPERFAMILY PROTEIN"/>
    <property type="match status" value="1"/>
</dbReference>
<comment type="similarity">
    <text evidence="1">Belongs to the CIA30 family.</text>
</comment>
<reference evidence="3" key="1">
    <citation type="submission" date="2021-03" db="EMBL/GenBank/DDBJ databases">
        <title>Genomic Encyclopedia of Type Strains, Phase IV (KMG-IV): sequencing the most valuable type-strain genomes for metagenomic binning, comparative biology and taxonomic classification.</title>
        <authorList>
            <person name="Goeker M."/>
        </authorList>
    </citation>
    <scope>NUCLEOTIDE SEQUENCE</scope>
    <source>
        <strain evidence="3">DSM 15523</strain>
        <strain evidence="4 6">DSM 16476</strain>
    </source>
</reference>
<dbReference type="InterPro" id="IPR013857">
    <property type="entry name" value="NADH-UbQ_OxRdtase-assoc_prot30"/>
</dbReference>
<dbReference type="OrthoDB" id="442188at2"/>
<dbReference type="InterPro" id="IPR008979">
    <property type="entry name" value="Galactose-bd-like_sf"/>
</dbReference>
<dbReference type="PANTHER" id="PTHR13194">
    <property type="entry name" value="COMPLEX I INTERMEDIATE-ASSOCIATED PROTEIN 30"/>
    <property type="match status" value="1"/>
</dbReference>
<dbReference type="RefSeq" id="WP_057778340.1">
    <property type="nucleotide sequence ID" value="NZ_JAGGJQ010000003.1"/>
</dbReference>
<dbReference type="AlphaFoldDB" id="A0A9X0YMB1"/>
<accession>A0A9X0YMB1</accession>
<dbReference type="InterPro" id="IPR039131">
    <property type="entry name" value="NDUFAF1"/>
</dbReference>
<proteinExistence type="inferred from homology"/>
<dbReference type="Proteomes" id="UP001231587">
    <property type="component" value="Unassembled WGS sequence"/>
</dbReference>
<comment type="caution">
    <text evidence="3">The sequence shown here is derived from an EMBL/GenBank/DDBJ whole genome shotgun (WGS) entry which is preliminary data.</text>
</comment>
<dbReference type="EMBL" id="JAGGJQ010000003">
    <property type="protein sequence ID" value="MBP1839571.1"/>
    <property type="molecule type" value="Genomic_DNA"/>
</dbReference>
<evidence type="ECO:0000313" key="3">
    <source>
        <dbReference type="EMBL" id="MBP1839571.1"/>
    </source>
</evidence>
<protein>
    <recommendedName>
        <fullName evidence="2">NADH:ubiquinone oxidoreductase intermediate-associated protein 30 domain-containing protein</fullName>
    </recommendedName>
</protein>
<dbReference type="SUPFAM" id="SSF49785">
    <property type="entry name" value="Galactose-binding domain-like"/>
    <property type="match status" value="1"/>
</dbReference>
<name>A0A9X0YMB1_9FLAO</name>
<evidence type="ECO:0000313" key="5">
    <source>
        <dbReference type="Proteomes" id="UP001138672"/>
    </source>
</evidence>
<dbReference type="EMBL" id="JAUSUU010000003">
    <property type="protein sequence ID" value="MDQ0334875.1"/>
    <property type="molecule type" value="Genomic_DNA"/>
</dbReference>
<evidence type="ECO:0000313" key="6">
    <source>
        <dbReference type="Proteomes" id="UP001231587"/>
    </source>
</evidence>
<evidence type="ECO:0000256" key="1">
    <source>
        <dbReference type="ARBA" id="ARBA00007884"/>
    </source>
</evidence>
<organism evidence="3 5">
    <name type="scientific">Formosa algae</name>
    <dbReference type="NCBI Taxonomy" id="225843"/>
    <lineage>
        <taxon>Bacteria</taxon>
        <taxon>Pseudomonadati</taxon>
        <taxon>Bacteroidota</taxon>
        <taxon>Flavobacteriia</taxon>
        <taxon>Flavobacteriales</taxon>
        <taxon>Flavobacteriaceae</taxon>
        <taxon>Formosa</taxon>
    </lineage>
</organism>
<evidence type="ECO:0000259" key="2">
    <source>
        <dbReference type="Pfam" id="PF08547"/>
    </source>
</evidence>
<gene>
    <name evidence="3" type="ORF">J2Z56_001482</name>
    <name evidence="4" type="ORF">J2Z57_001308</name>
</gene>
<sequence>MTQEHHIFKFNKTADITSWTTVNDVVMGGNSSSQFSLNENGYGVYEGDVSLENNGGFASVRYRFDALDTKDFSKIKLKIKGDGKRYQFRIKDKSTNKHAYITYFNTSTTWDIVEFDLEDMCPTFKGRKLDLPNFDMQNIEEVAFLIANKKAEHFKLEIASIIIK</sequence>
<dbReference type="Pfam" id="PF08547">
    <property type="entry name" value="CIA30"/>
    <property type="match status" value="1"/>
</dbReference>
<feature type="domain" description="NADH:ubiquinone oxidoreductase intermediate-associated protein 30" evidence="2">
    <location>
        <begin position="8"/>
        <end position="158"/>
    </location>
</feature>